<dbReference type="Proteomes" id="UP000442533">
    <property type="component" value="Unassembled WGS sequence"/>
</dbReference>
<dbReference type="Pfam" id="PF13860">
    <property type="entry name" value="FlgD_ig"/>
    <property type="match status" value="1"/>
</dbReference>
<dbReference type="AlphaFoldDB" id="A0A844H151"/>
<proteinExistence type="inferred from homology"/>
<comment type="caution">
    <text evidence="8">The sequence shown here is derived from an EMBL/GenBank/DDBJ whole genome shotgun (WGS) entry which is preliminary data.</text>
</comment>
<reference evidence="8 9" key="1">
    <citation type="submission" date="2019-11" db="EMBL/GenBank/DDBJ databases">
        <authorList>
            <person name="Dong K."/>
        </authorList>
    </citation>
    <scope>NUCLEOTIDE SEQUENCE [LARGE SCALE GENOMIC DNA]</scope>
    <source>
        <strain evidence="8 9">JCM 17370</strain>
    </source>
</reference>
<dbReference type="InterPro" id="IPR025965">
    <property type="entry name" value="FlgD/Vpr_Ig-like"/>
</dbReference>
<gene>
    <name evidence="8" type="ORF">GL279_00010</name>
</gene>
<evidence type="ECO:0000313" key="9">
    <source>
        <dbReference type="Proteomes" id="UP000442533"/>
    </source>
</evidence>
<dbReference type="OrthoDB" id="9785233at2"/>
<feature type="domain" description="FlgD/Vpr Ig-like" evidence="7">
    <location>
        <begin position="106"/>
        <end position="174"/>
    </location>
</feature>
<keyword evidence="9" id="KW-1185">Reference proteome</keyword>
<keyword evidence="8" id="KW-0969">Cilium</keyword>
<evidence type="ECO:0000259" key="7">
    <source>
        <dbReference type="Pfam" id="PF13860"/>
    </source>
</evidence>
<keyword evidence="8" id="KW-0282">Flagellum</keyword>
<evidence type="ECO:0000256" key="5">
    <source>
        <dbReference type="RuleBase" id="RU362076"/>
    </source>
</evidence>
<dbReference type="GO" id="GO:0044781">
    <property type="term" value="P:bacterial-type flagellum organization"/>
    <property type="evidence" value="ECO:0007669"/>
    <property type="project" value="UniProtKB-UniRule"/>
</dbReference>
<dbReference type="EMBL" id="WMIF01000001">
    <property type="protein sequence ID" value="MTH32981.1"/>
    <property type="molecule type" value="Genomic_DNA"/>
</dbReference>
<evidence type="ECO:0000256" key="3">
    <source>
        <dbReference type="ARBA" id="ARBA00022795"/>
    </source>
</evidence>
<keyword evidence="8" id="KW-0966">Cell projection</keyword>
<comment type="function">
    <text evidence="4 5">Required for flagellar hook formation. May act as a scaffolding protein.</text>
</comment>
<name>A0A844H151_9RHOB</name>
<protein>
    <recommendedName>
        <fullName evidence="2 5">Basal-body rod modification protein FlgD</fullName>
    </recommendedName>
</protein>
<accession>A0A844H151</accession>
<dbReference type="NCBIfam" id="NF009453">
    <property type="entry name" value="PRK12813.1"/>
    <property type="match status" value="1"/>
</dbReference>
<keyword evidence="3 5" id="KW-1005">Bacterial flagellum biogenesis</keyword>
<dbReference type="Pfam" id="PF03963">
    <property type="entry name" value="FlgD"/>
    <property type="match status" value="1"/>
</dbReference>
<evidence type="ECO:0000256" key="4">
    <source>
        <dbReference type="ARBA" id="ARBA00024746"/>
    </source>
</evidence>
<evidence type="ECO:0000313" key="8">
    <source>
        <dbReference type="EMBL" id="MTH32981.1"/>
    </source>
</evidence>
<dbReference type="RefSeq" id="WP_155062552.1">
    <property type="nucleotide sequence ID" value="NZ_WMIF01000001.1"/>
</dbReference>
<dbReference type="InterPro" id="IPR005648">
    <property type="entry name" value="FlgD"/>
</dbReference>
<evidence type="ECO:0000256" key="6">
    <source>
        <dbReference type="SAM" id="MobiDB-lite"/>
    </source>
</evidence>
<evidence type="ECO:0000256" key="2">
    <source>
        <dbReference type="ARBA" id="ARBA00016013"/>
    </source>
</evidence>
<organism evidence="8 9">
    <name type="scientific">Paracoccus limosus</name>
    <dbReference type="NCBI Taxonomy" id="913252"/>
    <lineage>
        <taxon>Bacteria</taxon>
        <taxon>Pseudomonadati</taxon>
        <taxon>Pseudomonadota</taxon>
        <taxon>Alphaproteobacteria</taxon>
        <taxon>Rhodobacterales</taxon>
        <taxon>Paracoccaceae</taxon>
        <taxon>Paracoccus</taxon>
    </lineage>
</organism>
<evidence type="ECO:0000256" key="1">
    <source>
        <dbReference type="ARBA" id="ARBA00010577"/>
    </source>
</evidence>
<comment type="similarity">
    <text evidence="1 5">Belongs to the FlgD family.</text>
</comment>
<dbReference type="Gene3D" id="2.60.40.4070">
    <property type="match status" value="1"/>
</dbReference>
<sequence length="220" mass="23393">MVTSIAGATTTNTTARANAAASPSATNKDDFETFLRMLTTQLQNQDPLKPMESTEFAVQLATFSGVEQQVQTNDLLAQMLATSSGGTLGQLSDWIGREVRTTVPVWFSGDPITLQIEPKKGADAVNLVALDEAGKEVYRESIGTGSGEVDWRGSGADDKPLAKGLYHFRLESLKDGKVISTQDVPAYSRVTGAELTDKGGMLVLAGNNKIAPSEVSAVRQ</sequence>
<feature type="region of interest" description="Disordered" evidence="6">
    <location>
        <begin position="1"/>
        <end position="26"/>
    </location>
</feature>
<dbReference type="Gene3D" id="2.30.30.910">
    <property type="match status" value="1"/>
</dbReference>